<dbReference type="CDD" id="cd04465">
    <property type="entry name" value="S1_RPS1_repeat_ec2_hs2"/>
    <property type="match status" value="1"/>
</dbReference>
<evidence type="ECO:0000256" key="1">
    <source>
        <dbReference type="ARBA" id="ARBA00006767"/>
    </source>
</evidence>
<accession>A0AA51BKS8</accession>
<dbReference type="GO" id="GO:0003735">
    <property type="term" value="F:structural constituent of ribosome"/>
    <property type="evidence" value="ECO:0007669"/>
    <property type="project" value="TreeGrafter"/>
</dbReference>
<dbReference type="SMART" id="SM00316">
    <property type="entry name" value="S1"/>
    <property type="match status" value="4"/>
</dbReference>
<reference evidence="5" key="2">
    <citation type="submission" date="2023-06" db="EMBL/GenBank/DDBJ databases">
        <authorList>
            <person name="Williams T.J."/>
            <person name="Allen M.A."/>
            <person name="Ivanova N."/>
            <person name="Huntemann M."/>
            <person name="Haque S."/>
            <person name="Hancock A.M."/>
            <person name="Brazendale S."/>
            <person name="Cavicchioli R."/>
        </authorList>
    </citation>
    <scope>NUCLEOTIDE SEQUENCE</scope>
    <source>
        <strain evidence="5">MAG_Ga0307966_1000010</strain>
    </source>
</reference>
<comment type="similarity">
    <text evidence="1">Belongs to the bacterial ribosomal protein bS1 family.</text>
</comment>
<dbReference type="InterPro" id="IPR035104">
    <property type="entry name" value="Ribosomal_protein_S1-like"/>
</dbReference>
<keyword evidence="3" id="KW-0687">Ribonucleoprotein</keyword>
<reference evidence="5" key="1">
    <citation type="journal article" date="2021" name="Front. Microbiol.">
        <title>Genome Analysis of a Verrucomicrobial Endosymbiont With a Tiny Genome Discovered in an Antarctic Lake.</title>
        <authorList>
            <person name="Williams T.J."/>
            <person name="Allen M.A."/>
            <person name="Ivanova N."/>
            <person name="Huntemann M."/>
            <person name="Haque S."/>
            <person name="Hancock A.M."/>
            <person name="Brazendale S."/>
            <person name="Cavicchioli R."/>
        </authorList>
    </citation>
    <scope>NUCLEOTIDE SEQUENCE</scope>
    <source>
        <strain evidence="5">MAG_Ga0307966_1000010</strain>
    </source>
</reference>
<dbReference type="AlphaFoldDB" id="A0AA51BKS8"/>
<dbReference type="Proteomes" id="UP001238843">
    <property type="component" value="Chromosome"/>
</dbReference>
<dbReference type="PROSITE" id="PS50126">
    <property type="entry name" value="S1"/>
    <property type="match status" value="4"/>
</dbReference>
<dbReference type="InterPro" id="IPR012340">
    <property type="entry name" value="NA-bd_OB-fold"/>
</dbReference>
<feature type="domain" description="S1 motif" evidence="4">
    <location>
        <begin position="424"/>
        <end position="503"/>
    </location>
</feature>
<feature type="domain" description="S1 motif" evidence="4">
    <location>
        <begin position="102"/>
        <end position="167"/>
    </location>
</feature>
<dbReference type="GO" id="GO:0003729">
    <property type="term" value="F:mRNA binding"/>
    <property type="evidence" value="ECO:0007669"/>
    <property type="project" value="TreeGrafter"/>
</dbReference>
<dbReference type="SUPFAM" id="SSF50249">
    <property type="entry name" value="Nucleic acid-binding proteins"/>
    <property type="match status" value="4"/>
</dbReference>
<protein>
    <submittedName>
        <fullName evidence="5">S1 RNA-binding domain-containing protein</fullName>
    </submittedName>
</protein>
<evidence type="ECO:0000259" key="4">
    <source>
        <dbReference type="PROSITE" id="PS50126"/>
    </source>
</evidence>
<dbReference type="PRINTS" id="PR00681">
    <property type="entry name" value="RIBOSOMALS1"/>
</dbReference>
<dbReference type="Pfam" id="PF00575">
    <property type="entry name" value="S1"/>
    <property type="match status" value="3"/>
</dbReference>
<proteinExistence type="inferred from homology"/>
<dbReference type="InterPro" id="IPR003029">
    <property type="entry name" value="S1_domain"/>
</dbReference>
<keyword evidence="2" id="KW-0689">Ribosomal protein</keyword>
<dbReference type="PANTHER" id="PTHR10724:SF7">
    <property type="entry name" value="SMALL RIBOSOMAL SUBUNIT PROTEIN BS1C"/>
    <property type="match status" value="1"/>
</dbReference>
<evidence type="ECO:0000256" key="3">
    <source>
        <dbReference type="ARBA" id="ARBA00023274"/>
    </source>
</evidence>
<evidence type="ECO:0000313" key="5">
    <source>
        <dbReference type="EMBL" id="WMI30479.1"/>
    </source>
</evidence>
<dbReference type="Gene3D" id="2.40.50.140">
    <property type="entry name" value="Nucleic acid-binding proteins"/>
    <property type="match status" value="4"/>
</dbReference>
<gene>
    <name evidence="5" type="ORF">QTO32_00050</name>
</gene>
<dbReference type="InterPro" id="IPR050437">
    <property type="entry name" value="Ribos_protein_bS1-like"/>
</dbReference>
<organism evidence="5">
    <name type="scientific">Candidatus Organicella extenuata</name>
    <dbReference type="NCBI Taxonomy" id="2841811"/>
    <lineage>
        <taxon>Bacteria</taxon>
        <taxon>Pseudomonadati</taxon>
        <taxon>Verrucomicrobiota</taxon>
        <taxon>Candidatus Organicella</taxon>
    </lineage>
</organism>
<evidence type="ECO:0000256" key="2">
    <source>
        <dbReference type="ARBA" id="ARBA00022980"/>
    </source>
</evidence>
<feature type="domain" description="S1 motif" evidence="4">
    <location>
        <begin position="188"/>
        <end position="255"/>
    </location>
</feature>
<feature type="domain" description="S1 motif" evidence="4">
    <location>
        <begin position="336"/>
        <end position="408"/>
    </location>
</feature>
<sequence>MKKLNILIKNSKKITPLGEKRVVKSKVIGWDTKHVYLNIGVKKESSVLKKEFTAFNKKLSVGLFVNILVDKVNFKLSNHKVSFIKAQFILNWAFINLKYNEGDIIKGKIIDCTKGGFTTNVGVFSFLPLSQINLQVPKNTSSFLNKCFFFKILKINYEKKNLILSRREIIEQERTDKKKKLLKNVSVGNVCWGVIKNITTYGIFIDINGIDGLLHVTDISWDKNKDYRDLKIEQAVKVIIVDINKEKCRVSLGIKQLSVNQHTNTIKKLNLGLKTFRDSVSNNFFNVISNTVEAFKLNSGPSNSSSLLVSYVDSKQNSVFLENNVNKVSSWVKLVNQTFNDPTVSCIFKKLFKCFLYTEFSNKIQGVLHTNDLNWTRFEDPKSSLGSPIDIKLLSKDIKNSRVILGKKQVQPNPFDILKAFSVGDIVVGKVIRIVNYGAFIKINKRLDGLLHASQFDSVVLDKKNNDIKGFNIKSNTIRPDEYIKAIIIKIDTTNFKVSLSLKASYYNEEKFKSAIKEYSFVEENRPNHIELSNLGDFFNFKS</sequence>
<name>A0AA51BKS8_9BACT</name>
<dbReference type="PANTHER" id="PTHR10724">
    <property type="entry name" value="30S RIBOSOMAL PROTEIN S1"/>
    <property type="match status" value="1"/>
</dbReference>
<dbReference type="GO" id="GO:0006412">
    <property type="term" value="P:translation"/>
    <property type="evidence" value="ECO:0007669"/>
    <property type="project" value="TreeGrafter"/>
</dbReference>
<dbReference type="EMBL" id="CP128385">
    <property type="protein sequence ID" value="WMI30479.1"/>
    <property type="molecule type" value="Genomic_DNA"/>
</dbReference>